<feature type="binding site" description="in other chain" evidence="14">
    <location>
        <position position="263"/>
    </location>
    <ligand>
        <name>substrate</name>
        <note>ligand shared between dimeric partners</note>
    </ligand>
</feature>
<feature type="active site" description="Proton donor" evidence="13">
    <location>
        <position position="192"/>
    </location>
</feature>
<feature type="binding site" description="in other chain" evidence="14">
    <location>
        <position position="193"/>
    </location>
    <ligand>
        <name>substrate</name>
        <note>ligand shared between dimeric partners</note>
    </ligand>
</feature>
<protein>
    <recommendedName>
        <fullName evidence="6 12">6-phosphogluconate dehydrogenase, decarboxylating</fullName>
        <ecNumber evidence="5 12">1.1.1.44</ecNumber>
    </recommendedName>
</protein>
<comment type="function">
    <text evidence="1 12">Catalyzes the oxidative decarboxylation of 6-phosphogluconate to ribulose 5-phosphate and CO(2), with concomitant reduction of NADP to NADPH.</text>
</comment>
<evidence type="ECO:0000256" key="11">
    <source>
        <dbReference type="ARBA" id="ARBA00048640"/>
    </source>
</evidence>
<dbReference type="PROSITE" id="PS00461">
    <property type="entry name" value="6PGD"/>
    <property type="match status" value="1"/>
</dbReference>
<evidence type="ECO:0000313" key="17">
    <source>
        <dbReference type="EMBL" id="RBL88247.1"/>
    </source>
</evidence>
<comment type="catalytic activity">
    <reaction evidence="11 12 15">
        <text>6-phospho-D-gluconate + NADP(+) = D-ribulose 5-phosphate + CO2 + NADPH</text>
        <dbReference type="Rhea" id="RHEA:10116"/>
        <dbReference type="ChEBI" id="CHEBI:16526"/>
        <dbReference type="ChEBI" id="CHEBI:57783"/>
        <dbReference type="ChEBI" id="CHEBI:58121"/>
        <dbReference type="ChEBI" id="CHEBI:58349"/>
        <dbReference type="ChEBI" id="CHEBI:58759"/>
        <dbReference type="EC" id="1.1.1.44"/>
    </reaction>
</comment>
<dbReference type="FunFam" id="3.40.50.720:FF:000007">
    <property type="entry name" value="6-phosphogluconate dehydrogenase, decarboxylating"/>
    <property type="match status" value="1"/>
</dbReference>
<name>A0A365XPJ3_9BACT</name>
<dbReference type="EC" id="1.1.1.44" evidence="5 12"/>
<feature type="binding site" description="in other chain" evidence="14">
    <location>
        <position position="105"/>
    </location>
    <ligand>
        <name>substrate</name>
        <note>ligand shared between dimeric partners</note>
    </ligand>
</feature>
<dbReference type="NCBIfam" id="TIGR00873">
    <property type="entry name" value="gnd"/>
    <property type="match status" value="1"/>
</dbReference>
<evidence type="ECO:0000256" key="5">
    <source>
        <dbReference type="ARBA" id="ARBA00013011"/>
    </source>
</evidence>
<dbReference type="InterPro" id="IPR006184">
    <property type="entry name" value="6PGdom_BS"/>
</dbReference>
<feature type="binding site" evidence="14">
    <location>
        <position position="448"/>
    </location>
    <ligand>
        <name>substrate</name>
        <note>ligand shared between dimeric partners</note>
    </ligand>
</feature>
<evidence type="ECO:0000256" key="9">
    <source>
        <dbReference type="ARBA" id="ARBA00023064"/>
    </source>
</evidence>
<dbReference type="Pfam" id="PF03446">
    <property type="entry name" value="NAD_binding_2"/>
    <property type="match status" value="1"/>
</dbReference>
<dbReference type="FunFam" id="1.20.5.320:FF:000001">
    <property type="entry name" value="6-phosphogluconate dehydrogenase, decarboxylating"/>
    <property type="match status" value="1"/>
</dbReference>
<evidence type="ECO:0000256" key="15">
    <source>
        <dbReference type="RuleBase" id="RU000485"/>
    </source>
</evidence>
<gene>
    <name evidence="17" type="ORF">DF182_16745</name>
</gene>
<reference evidence="17 18" key="1">
    <citation type="submission" date="2018-05" db="EMBL/GenBank/DDBJ databases">
        <title>Chitinophaga sp. K3CV102501T nov., isolated from isolated from a monsoon evergreen broad-leaved forest soil.</title>
        <authorList>
            <person name="Lv Y."/>
        </authorList>
    </citation>
    <scope>NUCLEOTIDE SEQUENCE [LARGE SCALE GENOMIC DNA]</scope>
    <source>
        <strain evidence="17 18">GDMCC 1.1325</strain>
    </source>
</reference>
<evidence type="ECO:0000256" key="8">
    <source>
        <dbReference type="ARBA" id="ARBA00023002"/>
    </source>
</evidence>
<sequence length="474" mass="51598">MANSLYDFGMIGLGVMGRNLLLNMADHGFSVIGFDKDAAKNAALESAATPGTTVKGVAELATMVQLLERPRKLMMLVPAGQPVDDVIASLIPLLEQGDVVIDGGNSHYTDTLRRVQYLREKGIHFMGMGVSGGEQGARTGPSIMPGGDLDAYGKVKPMLEAIAAKVNGTPCVAYLGKEGAGHYVKMVHNGIEYAIMQLISESYALLQKGAGLNNDELHKVFNEWNNGALQSFLVEITADIFQQQDDKTEARLVDVISDKAGSKGTGKWTSQDAMELPVAVPVIDTAVAMRTLSGYKDQRLAAEKLYPAPDPAIHENKEMWIKQVHDALYFATILSYAQGLAMLHEASRDLQMEIPLPEVVKVWRGGCIIRSTLLEVFSQAYQQDANLGNILLDKGVATLVQSVEANTRSVVAQAAQTGIQAAGFMSALSYFDAFRTGRMATNLIQAQRDYFGAHTYQRIDLPGTFHTEWQRNNK</sequence>
<dbReference type="InterPro" id="IPR013328">
    <property type="entry name" value="6PGD_dom2"/>
</dbReference>
<feature type="binding site" description="in other chain" evidence="14">
    <location>
        <begin position="131"/>
        <end position="133"/>
    </location>
    <ligand>
        <name>substrate</name>
        <note>ligand shared between dimeric partners</note>
    </ligand>
</feature>
<dbReference type="PRINTS" id="PR00076">
    <property type="entry name" value="6PGDHDRGNASE"/>
</dbReference>
<dbReference type="InterPro" id="IPR006114">
    <property type="entry name" value="6PGDH_C"/>
</dbReference>
<keyword evidence="8 12" id="KW-0560">Oxidoreductase</keyword>
<dbReference type="GO" id="GO:0050661">
    <property type="term" value="F:NADP binding"/>
    <property type="evidence" value="ECO:0007669"/>
    <property type="project" value="InterPro"/>
</dbReference>
<dbReference type="UniPathway" id="UPA00115">
    <property type="reaction ID" value="UER00410"/>
</dbReference>
<dbReference type="AlphaFoldDB" id="A0A365XPJ3"/>
<evidence type="ECO:0000256" key="4">
    <source>
        <dbReference type="ARBA" id="ARBA00011738"/>
    </source>
</evidence>
<feature type="binding site" evidence="14">
    <location>
        <position position="454"/>
    </location>
    <ligand>
        <name>substrate</name>
        <note>ligand shared between dimeric partners</note>
    </ligand>
</feature>
<evidence type="ECO:0000256" key="2">
    <source>
        <dbReference type="ARBA" id="ARBA00004874"/>
    </source>
</evidence>
<dbReference type="PIRSF" id="PIRSF000109">
    <property type="entry name" value="6PGD"/>
    <property type="match status" value="1"/>
</dbReference>
<dbReference type="Gene3D" id="1.20.5.320">
    <property type="entry name" value="6-Phosphogluconate Dehydrogenase, domain 3"/>
    <property type="match status" value="1"/>
</dbReference>
<keyword evidence="9 15" id="KW-0311">Gluconate utilization</keyword>
<evidence type="ECO:0000256" key="3">
    <source>
        <dbReference type="ARBA" id="ARBA00008419"/>
    </source>
</evidence>
<accession>A0A365XPJ3</accession>
<dbReference type="InterPro" id="IPR006115">
    <property type="entry name" value="6PGDH_NADP-bd"/>
</dbReference>
<dbReference type="GO" id="GO:0004616">
    <property type="term" value="F:phosphogluconate dehydrogenase (decarboxylating) activity"/>
    <property type="evidence" value="ECO:0007669"/>
    <property type="project" value="UniProtKB-EC"/>
</dbReference>
<organism evidence="17 18">
    <name type="scientific">Chitinophaga flava</name>
    <dbReference type="NCBI Taxonomy" id="2259036"/>
    <lineage>
        <taxon>Bacteria</taxon>
        <taxon>Pseudomonadati</taxon>
        <taxon>Bacteroidota</taxon>
        <taxon>Chitinophagia</taxon>
        <taxon>Chitinophagales</taxon>
        <taxon>Chitinophagaceae</taxon>
        <taxon>Chitinophaga</taxon>
    </lineage>
</organism>
<dbReference type="InterPro" id="IPR006113">
    <property type="entry name" value="6PGDH_Gnd/GntZ"/>
</dbReference>
<keyword evidence="18" id="KW-1185">Reference proteome</keyword>
<dbReference type="SMART" id="SM01350">
    <property type="entry name" value="6PGD"/>
    <property type="match status" value="1"/>
</dbReference>
<feature type="domain" description="6-phosphogluconate dehydrogenase C-terminal" evidence="16">
    <location>
        <begin position="181"/>
        <end position="470"/>
    </location>
</feature>
<evidence type="ECO:0000256" key="14">
    <source>
        <dbReference type="PIRSR" id="PIRSR000109-2"/>
    </source>
</evidence>
<evidence type="ECO:0000256" key="6">
    <source>
        <dbReference type="ARBA" id="ARBA00018193"/>
    </source>
</evidence>
<proteinExistence type="inferred from homology"/>
<comment type="pathway">
    <text evidence="2 12 15">Carbohydrate degradation; pentose phosphate pathway; D-ribulose 5-phosphate from D-glucose 6-phosphate (oxidative stage): step 3/3.</text>
</comment>
<dbReference type="Proteomes" id="UP000253410">
    <property type="component" value="Unassembled WGS sequence"/>
</dbReference>
<dbReference type="NCBIfam" id="NF006765">
    <property type="entry name" value="PRK09287.1"/>
    <property type="match status" value="1"/>
</dbReference>
<dbReference type="GO" id="GO:0006098">
    <property type="term" value="P:pentose-phosphate shunt"/>
    <property type="evidence" value="ECO:0007669"/>
    <property type="project" value="UniProtKB-UniPathway"/>
</dbReference>
<dbReference type="Pfam" id="PF00393">
    <property type="entry name" value="6PGD"/>
    <property type="match status" value="1"/>
</dbReference>
<dbReference type="FunFam" id="1.10.1040.10:FF:000032">
    <property type="entry name" value="6-phosphogluconate dehydrogenase, decarboxylating"/>
    <property type="match status" value="1"/>
</dbReference>
<evidence type="ECO:0000256" key="7">
    <source>
        <dbReference type="ARBA" id="ARBA00022857"/>
    </source>
</evidence>
<comment type="similarity">
    <text evidence="3 12 15">Belongs to the 6-phosphogluconate dehydrogenase family.</text>
</comment>
<feature type="binding site" description="in other chain" evidence="14">
    <location>
        <position position="290"/>
    </location>
    <ligand>
        <name>substrate</name>
        <note>ligand shared between dimeric partners</note>
    </ligand>
</feature>
<dbReference type="Gene3D" id="1.10.1040.10">
    <property type="entry name" value="N-(1-d-carboxylethyl)-l-norvaline Dehydrogenase, domain 2"/>
    <property type="match status" value="1"/>
</dbReference>
<dbReference type="PANTHER" id="PTHR11811">
    <property type="entry name" value="6-PHOSPHOGLUCONATE DEHYDROGENASE"/>
    <property type="match status" value="1"/>
</dbReference>
<dbReference type="Gene3D" id="3.40.50.720">
    <property type="entry name" value="NAD(P)-binding Rossmann-like Domain"/>
    <property type="match status" value="1"/>
</dbReference>
<dbReference type="EMBL" id="QFFJ01000002">
    <property type="protein sequence ID" value="RBL88247.1"/>
    <property type="molecule type" value="Genomic_DNA"/>
</dbReference>
<feature type="binding site" description="in other chain" evidence="14">
    <location>
        <begin position="188"/>
        <end position="189"/>
    </location>
    <ligand>
        <name>substrate</name>
        <note>ligand shared between dimeric partners</note>
    </ligand>
</feature>
<dbReference type="InterPro" id="IPR036291">
    <property type="entry name" value="NAD(P)-bd_dom_sf"/>
</dbReference>
<evidence type="ECO:0000256" key="10">
    <source>
        <dbReference type="ARBA" id="ARBA00023126"/>
    </source>
</evidence>
<feature type="active site" description="Proton acceptor" evidence="13">
    <location>
        <position position="185"/>
    </location>
</feature>
<dbReference type="SUPFAM" id="SSF48179">
    <property type="entry name" value="6-phosphogluconate dehydrogenase C-terminal domain-like"/>
    <property type="match status" value="1"/>
</dbReference>
<comment type="subunit">
    <text evidence="4 12">Homodimer.</text>
</comment>
<evidence type="ECO:0000259" key="16">
    <source>
        <dbReference type="SMART" id="SM01350"/>
    </source>
</evidence>
<evidence type="ECO:0000313" key="18">
    <source>
        <dbReference type="Proteomes" id="UP000253410"/>
    </source>
</evidence>
<dbReference type="InterPro" id="IPR008927">
    <property type="entry name" value="6-PGluconate_DH-like_C_sf"/>
</dbReference>
<dbReference type="GO" id="GO:0019521">
    <property type="term" value="P:D-gluconate metabolic process"/>
    <property type="evidence" value="ECO:0007669"/>
    <property type="project" value="UniProtKB-KW"/>
</dbReference>
<dbReference type="RefSeq" id="WP_113616999.1">
    <property type="nucleotide sequence ID" value="NZ_QFFJ01000002.1"/>
</dbReference>
<evidence type="ECO:0000256" key="13">
    <source>
        <dbReference type="PIRSR" id="PIRSR000109-1"/>
    </source>
</evidence>
<keyword evidence="7 12" id="KW-0521">NADP</keyword>
<keyword evidence="10 12" id="KW-0570">Pentose shunt</keyword>
<evidence type="ECO:0000256" key="12">
    <source>
        <dbReference type="PIRNR" id="PIRNR000109"/>
    </source>
</evidence>
<dbReference type="OrthoDB" id="9804542at2"/>
<dbReference type="InterPro" id="IPR006183">
    <property type="entry name" value="Pgluconate_DH"/>
</dbReference>
<comment type="caution">
    <text evidence="17">The sequence shown here is derived from an EMBL/GenBank/DDBJ whole genome shotgun (WGS) entry which is preliminary data.</text>
</comment>
<evidence type="ECO:0000256" key="1">
    <source>
        <dbReference type="ARBA" id="ARBA00002526"/>
    </source>
</evidence>
<dbReference type="SUPFAM" id="SSF51735">
    <property type="entry name" value="NAD(P)-binding Rossmann-fold domains"/>
    <property type="match status" value="1"/>
</dbReference>